<evidence type="ECO:0000256" key="2">
    <source>
        <dbReference type="ARBA" id="ARBA00023015"/>
    </source>
</evidence>
<dbReference type="AlphaFoldDB" id="A0A5C5VER0"/>
<dbReference type="GO" id="GO:0016987">
    <property type="term" value="F:sigma factor activity"/>
    <property type="evidence" value="ECO:0007669"/>
    <property type="project" value="UniProtKB-KW"/>
</dbReference>
<dbReference type="InterPro" id="IPR013325">
    <property type="entry name" value="RNA_pol_sigma_r2"/>
</dbReference>
<evidence type="ECO:0000313" key="7">
    <source>
        <dbReference type="EMBL" id="TWT36513.1"/>
    </source>
</evidence>
<gene>
    <name evidence="7" type="primary">sigK_2</name>
    <name evidence="7" type="ORF">KOR34_14190</name>
</gene>
<dbReference type="Gene3D" id="1.10.1740.10">
    <property type="match status" value="1"/>
</dbReference>
<keyword evidence="3" id="KW-0731">Sigma factor</keyword>
<dbReference type="InterPro" id="IPR013249">
    <property type="entry name" value="RNA_pol_sigma70_r4_t2"/>
</dbReference>
<keyword evidence="4" id="KW-0804">Transcription</keyword>
<evidence type="ECO:0000259" key="5">
    <source>
        <dbReference type="Pfam" id="PF04542"/>
    </source>
</evidence>
<dbReference type="OrthoDB" id="269983at2"/>
<name>A0A5C5VER0_9BACT</name>
<feature type="domain" description="RNA polymerase sigma factor 70 region 4 type 2" evidence="6">
    <location>
        <begin position="124"/>
        <end position="174"/>
    </location>
</feature>
<dbReference type="InterPro" id="IPR039425">
    <property type="entry name" value="RNA_pol_sigma-70-like"/>
</dbReference>
<comment type="caution">
    <text evidence="7">The sequence shown here is derived from an EMBL/GenBank/DDBJ whole genome shotgun (WGS) entry which is preliminary data.</text>
</comment>
<dbReference type="InterPro" id="IPR014284">
    <property type="entry name" value="RNA_pol_sigma-70_dom"/>
</dbReference>
<evidence type="ECO:0000313" key="8">
    <source>
        <dbReference type="Proteomes" id="UP000316714"/>
    </source>
</evidence>
<dbReference type="InterPro" id="IPR013324">
    <property type="entry name" value="RNA_pol_sigma_r3/r4-like"/>
</dbReference>
<dbReference type="SUPFAM" id="SSF88946">
    <property type="entry name" value="Sigma2 domain of RNA polymerase sigma factors"/>
    <property type="match status" value="1"/>
</dbReference>
<organism evidence="7 8">
    <name type="scientific">Posidoniimonas corsicana</name>
    <dbReference type="NCBI Taxonomy" id="1938618"/>
    <lineage>
        <taxon>Bacteria</taxon>
        <taxon>Pseudomonadati</taxon>
        <taxon>Planctomycetota</taxon>
        <taxon>Planctomycetia</taxon>
        <taxon>Pirellulales</taxon>
        <taxon>Lacipirellulaceae</taxon>
        <taxon>Posidoniimonas</taxon>
    </lineage>
</organism>
<protein>
    <submittedName>
        <fullName evidence="7">ECF RNA polymerase sigma factor SigK</fullName>
    </submittedName>
</protein>
<evidence type="ECO:0000256" key="3">
    <source>
        <dbReference type="ARBA" id="ARBA00023082"/>
    </source>
</evidence>
<dbReference type="EMBL" id="SIHJ01000001">
    <property type="protein sequence ID" value="TWT36513.1"/>
    <property type="molecule type" value="Genomic_DNA"/>
</dbReference>
<dbReference type="GO" id="GO:0003677">
    <property type="term" value="F:DNA binding"/>
    <property type="evidence" value="ECO:0007669"/>
    <property type="project" value="InterPro"/>
</dbReference>
<dbReference type="SUPFAM" id="SSF88659">
    <property type="entry name" value="Sigma3 and sigma4 domains of RNA polymerase sigma factors"/>
    <property type="match status" value="1"/>
</dbReference>
<evidence type="ECO:0000259" key="6">
    <source>
        <dbReference type="Pfam" id="PF08281"/>
    </source>
</evidence>
<dbReference type="PANTHER" id="PTHR43133:SF51">
    <property type="entry name" value="RNA POLYMERASE SIGMA FACTOR"/>
    <property type="match status" value="1"/>
</dbReference>
<dbReference type="Pfam" id="PF08281">
    <property type="entry name" value="Sigma70_r4_2"/>
    <property type="match status" value="1"/>
</dbReference>
<accession>A0A5C5VER0</accession>
<keyword evidence="8" id="KW-1185">Reference proteome</keyword>
<feature type="domain" description="RNA polymerase sigma-70 region 2" evidence="5">
    <location>
        <begin position="19"/>
        <end position="92"/>
    </location>
</feature>
<keyword evidence="2" id="KW-0805">Transcription regulation</keyword>
<evidence type="ECO:0000256" key="4">
    <source>
        <dbReference type="ARBA" id="ARBA00023163"/>
    </source>
</evidence>
<dbReference type="Proteomes" id="UP000316714">
    <property type="component" value="Unassembled WGS sequence"/>
</dbReference>
<evidence type="ECO:0000256" key="1">
    <source>
        <dbReference type="ARBA" id="ARBA00010641"/>
    </source>
</evidence>
<comment type="similarity">
    <text evidence="1">Belongs to the sigma-70 factor family. ECF subfamily.</text>
</comment>
<proteinExistence type="inferred from homology"/>
<dbReference type="GO" id="GO:0006352">
    <property type="term" value="P:DNA-templated transcription initiation"/>
    <property type="evidence" value="ECO:0007669"/>
    <property type="project" value="InterPro"/>
</dbReference>
<sequence>MPRNGLTGSTLDPEDFVLLIARHERRIRGFIATMLPFDRGAVDDLIQTTYLVAWRKLPEFRFEGETPDEEAVRWIIAIARFETFNHLRSRKKVLHAEFDEELLVQVADEQASDWESFEARWRAFAGCVKKLEPFQQEVIRMRFGAGMSHKEIGERLGKLPNTIAARLSRIRRSLELCIGTSLESEGY</sequence>
<dbReference type="NCBIfam" id="TIGR02937">
    <property type="entry name" value="sigma70-ECF"/>
    <property type="match status" value="1"/>
</dbReference>
<dbReference type="InterPro" id="IPR036388">
    <property type="entry name" value="WH-like_DNA-bd_sf"/>
</dbReference>
<dbReference type="Gene3D" id="1.10.10.10">
    <property type="entry name" value="Winged helix-like DNA-binding domain superfamily/Winged helix DNA-binding domain"/>
    <property type="match status" value="1"/>
</dbReference>
<dbReference type="PANTHER" id="PTHR43133">
    <property type="entry name" value="RNA POLYMERASE ECF-TYPE SIGMA FACTO"/>
    <property type="match status" value="1"/>
</dbReference>
<dbReference type="Pfam" id="PF04542">
    <property type="entry name" value="Sigma70_r2"/>
    <property type="match status" value="1"/>
</dbReference>
<reference evidence="7 8" key="1">
    <citation type="submission" date="2019-02" db="EMBL/GenBank/DDBJ databases">
        <title>Deep-cultivation of Planctomycetes and their phenomic and genomic characterization uncovers novel biology.</title>
        <authorList>
            <person name="Wiegand S."/>
            <person name="Jogler M."/>
            <person name="Boedeker C."/>
            <person name="Pinto D."/>
            <person name="Vollmers J."/>
            <person name="Rivas-Marin E."/>
            <person name="Kohn T."/>
            <person name="Peeters S.H."/>
            <person name="Heuer A."/>
            <person name="Rast P."/>
            <person name="Oberbeckmann S."/>
            <person name="Bunk B."/>
            <person name="Jeske O."/>
            <person name="Meyerdierks A."/>
            <person name="Storesund J.E."/>
            <person name="Kallscheuer N."/>
            <person name="Luecker S."/>
            <person name="Lage O.M."/>
            <person name="Pohl T."/>
            <person name="Merkel B.J."/>
            <person name="Hornburger P."/>
            <person name="Mueller R.-W."/>
            <person name="Bruemmer F."/>
            <person name="Labrenz M."/>
            <person name="Spormann A.M."/>
            <person name="Op Den Camp H."/>
            <person name="Overmann J."/>
            <person name="Amann R."/>
            <person name="Jetten M.S.M."/>
            <person name="Mascher T."/>
            <person name="Medema M.H."/>
            <person name="Devos D.P."/>
            <person name="Kaster A.-K."/>
            <person name="Ovreas L."/>
            <person name="Rohde M."/>
            <person name="Galperin M.Y."/>
            <person name="Jogler C."/>
        </authorList>
    </citation>
    <scope>NUCLEOTIDE SEQUENCE [LARGE SCALE GENOMIC DNA]</scope>
    <source>
        <strain evidence="7 8">KOR34</strain>
    </source>
</reference>
<dbReference type="InterPro" id="IPR007627">
    <property type="entry name" value="RNA_pol_sigma70_r2"/>
</dbReference>